<proteinExistence type="predicted"/>
<dbReference type="PANTHER" id="PTHR38011:SF11">
    <property type="entry name" value="2,5-DIAMINO-6-RIBOSYLAMINO-4(3H)-PYRIMIDINONE 5'-PHOSPHATE REDUCTASE"/>
    <property type="match status" value="1"/>
</dbReference>
<comment type="caution">
    <text evidence="2">The sequence shown here is derived from an EMBL/GenBank/DDBJ whole genome shotgun (WGS) entry which is preliminary data.</text>
</comment>
<reference evidence="2 3" key="1">
    <citation type="submission" date="2018-05" db="EMBL/GenBank/DDBJ databases">
        <title>Genetic diversity of glacier-inhabiting Cryobacterium bacteria in China and description of Cryobacterium mengkeensis sp. nov. and Arthrobacter glacialis sp. nov.</title>
        <authorList>
            <person name="Liu Q."/>
            <person name="Xin Y.-H."/>
        </authorList>
    </citation>
    <scope>NUCLEOTIDE SEQUENCE [LARGE SCALE GENOMIC DNA]</scope>
    <source>
        <strain evidence="2 3">SK-1</strain>
    </source>
</reference>
<dbReference type="GO" id="GO:0009231">
    <property type="term" value="P:riboflavin biosynthetic process"/>
    <property type="evidence" value="ECO:0007669"/>
    <property type="project" value="InterPro"/>
</dbReference>
<dbReference type="Pfam" id="PF01872">
    <property type="entry name" value="RibD_C"/>
    <property type="match status" value="1"/>
</dbReference>
<organism evidence="2 3">
    <name type="scientific">Cryobacterium arcticum</name>
    <dbReference type="NCBI Taxonomy" id="670052"/>
    <lineage>
        <taxon>Bacteria</taxon>
        <taxon>Bacillati</taxon>
        <taxon>Actinomycetota</taxon>
        <taxon>Actinomycetes</taxon>
        <taxon>Micrococcales</taxon>
        <taxon>Microbacteriaceae</taxon>
        <taxon>Cryobacterium</taxon>
    </lineage>
</organism>
<dbReference type="Proteomes" id="UP000246722">
    <property type="component" value="Unassembled WGS sequence"/>
</dbReference>
<sequence length="187" mass="20745">MGILICTGITSLDGYIADENGNFDWSAPSDEVHTFINDLERAVGTYLYGRRLYEVMVAWETMHLDDDNQPAVMRDYTALWQAADKIVYSSTLTEPSSRRTRIERSFDPEAVRELKRTASGNLSIGGPHLAAQAFAAGLVDEVQLFVSPVVVGGGTKFLPDNLALSLELKDEYAFRNGVVYLGYTVKR</sequence>
<keyword evidence="3" id="KW-1185">Reference proteome</keyword>
<dbReference type="PANTHER" id="PTHR38011">
    <property type="entry name" value="DIHYDROFOLATE REDUCTASE FAMILY PROTEIN (AFU_ORTHOLOGUE AFUA_8G06820)"/>
    <property type="match status" value="1"/>
</dbReference>
<evidence type="ECO:0000259" key="1">
    <source>
        <dbReference type="Pfam" id="PF01872"/>
    </source>
</evidence>
<feature type="domain" description="Bacterial bifunctional deaminase-reductase C-terminal" evidence="1">
    <location>
        <begin position="4"/>
        <end position="179"/>
    </location>
</feature>
<gene>
    <name evidence="2" type="ORF">CTB96_03395</name>
</gene>
<dbReference type="GO" id="GO:0008703">
    <property type="term" value="F:5-amino-6-(5-phosphoribosylamino)uracil reductase activity"/>
    <property type="evidence" value="ECO:0007669"/>
    <property type="project" value="InterPro"/>
</dbReference>
<dbReference type="Gene3D" id="3.40.430.10">
    <property type="entry name" value="Dihydrofolate Reductase, subunit A"/>
    <property type="match status" value="1"/>
</dbReference>
<dbReference type="SUPFAM" id="SSF53597">
    <property type="entry name" value="Dihydrofolate reductase-like"/>
    <property type="match status" value="1"/>
</dbReference>
<dbReference type="InterPro" id="IPR024072">
    <property type="entry name" value="DHFR-like_dom_sf"/>
</dbReference>
<dbReference type="RefSeq" id="WP_110125496.1">
    <property type="nucleotide sequence ID" value="NZ_QHLY01000005.1"/>
</dbReference>
<evidence type="ECO:0000313" key="3">
    <source>
        <dbReference type="Proteomes" id="UP000246722"/>
    </source>
</evidence>
<dbReference type="EMBL" id="QHLY01000005">
    <property type="protein sequence ID" value="PXA71973.1"/>
    <property type="molecule type" value="Genomic_DNA"/>
</dbReference>
<dbReference type="AlphaFoldDB" id="A0A317ZX65"/>
<accession>A0A317ZX65</accession>
<dbReference type="InterPro" id="IPR050765">
    <property type="entry name" value="Riboflavin_Biosynth_HTPR"/>
</dbReference>
<dbReference type="InterPro" id="IPR002734">
    <property type="entry name" value="RibDG_C"/>
</dbReference>
<protein>
    <submittedName>
        <fullName evidence="2">Deaminase</fullName>
    </submittedName>
</protein>
<name>A0A317ZX65_9MICO</name>
<evidence type="ECO:0000313" key="2">
    <source>
        <dbReference type="EMBL" id="PXA71973.1"/>
    </source>
</evidence>
<dbReference type="OrthoDB" id="7949219at2"/>